<dbReference type="GO" id="GO:0003676">
    <property type="term" value="F:nucleic acid binding"/>
    <property type="evidence" value="ECO:0007669"/>
    <property type="project" value="InterPro"/>
</dbReference>
<dbReference type="CDD" id="cd09274">
    <property type="entry name" value="RNase_HI_RT_Ty3"/>
    <property type="match status" value="1"/>
</dbReference>
<evidence type="ECO:0000259" key="7">
    <source>
        <dbReference type="PROSITE" id="PS50994"/>
    </source>
</evidence>
<keyword evidence="9" id="KW-1185">Reference proteome</keyword>
<evidence type="ECO:0000256" key="1">
    <source>
        <dbReference type="ARBA" id="ARBA00022679"/>
    </source>
</evidence>
<dbReference type="InterPro" id="IPR050951">
    <property type="entry name" value="Retrovirus_Pol_polyprotein"/>
</dbReference>
<evidence type="ECO:0000313" key="9">
    <source>
        <dbReference type="Proteomes" id="UP001341281"/>
    </source>
</evidence>
<dbReference type="GO" id="GO:0016787">
    <property type="term" value="F:hydrolase activity"/>
    <property type="evidence" value="ECO:0007669"/>
    <property type="project" value="UniProtKB-KW"/>
</dbReference>
<dbReference type="GO" id="GO:0004519">
    <property type="term" value="F:endonuclease activity"/>
    <property type="evidence" value="ECO:0007669"/>
    <property type="project" value="UniProtKB-KW"/>
</dbReference>
<dbReference type="Pfam" id="PF17917">
    <property type="entry name" value="RT_RNaseH"/>
    <property type="match status" value="1"/>
</dbReference>
<organism evidence="8 9">
    <name type="scientific">Paspalum notatum var. saurae</name>
    <dbReference type="NCBI Taxonomy" id="547442"/>
    <lineage>
        <taxon>Eukaryota</taxon>
        <taxon>Viridiplantae</taxon>
        <taxon>Streptophyta</taxon>
        <taxon>Embryophyta</taxon>
        <taxon>Tracheophyta</taxon>
        <taxon>Spermatophyta</taxon>
        <taxon>Magnoliopsida</taxon>
        <taxon>Liliopsida</taxon>
        <taxon>Poales</taxon>
        <taxon>Poaceae</taxon>
        <taxon>PACMAD clade</taxon>
        <taxon>Panicoideae</taxon>
        <taxon>Andropogonodae</taxon>
        <taxon>Paspaleae</taxon>
        <taxon>Paspalinae</taxon>
        <taxon>Paspalum</taxon>
    </lineage>
</organism>
<dbReference type="InterPro" id="IPR041373">
    <property type="entry name" value="RT_RNaseH"/>
</dbReference>
<dbReference type="PANTHER" id="PTHR37984:SF5">
    <property type="entry name" value="PROTEIN NYNRIN-LIKE"/>
    <property type="match status" value="1"/>
</dbReference>
<accession>A0AAQ3X880</accession>
<dbReference type="GO" id="GO:0003964">
    <property type="term" value="F:RNA-directed DNA polymerase activity"/>
    <property type="evidence" value="ECO:0007669"/>
    <property type="project" value="UniProtKB-KW"/>
</dbReference>
<keyword evidence="4" id="KW-0255">Endonuclease</keyword>
<dbReference type="InterPro" id="IPR043502">
    <property type="entry name" value="DNA/RNA_pol_sf"/>
</dbReference>
<dbReference type="InterPro" id="IPR001584">
    <property type="entry name" value="Integrase_cat-core"/>
</dbReference>
<evidence type="ECO:0000256" key="4">
    <source>
        <dbReference type="ARBA" id="ARBA00022759"/>
    </source>
</evidence>
<name>A0AAQ3X880_PASNO</name>
<dbReference type="Gene3D" id="3.30.420.10">
    <property type="entry name" value="Ribonuclease H-like superfamily/Ribonuclease H"/>
    <property type="match status" value="2"/>
</dbReference>
<dbReference type="FunFam" id="1.10.340.70:FF:000001">
    <property type="entry name" value="Retrovirus-related Pol polyprotein from transposon gypsy-like Protein"/>
    <property type="match status" value="1"/>
</dbReference>
<evidence type="ECO:0000256" key="6">
    <source>
        <dbReference type="ARBA" id="ARBA00022918"/>
    </source>
</evidence>
<evidence type="ECO:0000313" key="8">
    <source>
        <dbReference type="EMBL" id="WVZ88196.1"/>
    </source>
</evidence>
<dbReference type="Gene3D" id="3.30.70.270">
    <property type="match status" value="1"/>
</dbReference>
<sequence>MTSLTKKNAKFVWGPKCEEGFRELKKPLTTAPVLAQPDVTKPFDVYCDASGQGLGCVLMQEGRVIAYASRQLRKHETNYPTHDLELAAVVHALKIWRHYLLGNTCHIYTDHKSLKYIFTQPELNMRQRRWLELIKDYDLEIHYHPGKANVVADALSRRAHCNVIEVRPTARVICWEMNEIEMPVEFLVELYNISIEPTLRDLIIEAQKHDPGMAHIREGIAEAKRDCFTLDNQGVLWFKNRLVVPKDMELRKKILEEAHESVSAMHPGSNKMYQDLKQRFWWTRMKREIAKYVSECHVCKRVKADHLKPAGMLHPLNIPAWKWEDIHMDFVVGLPRTQKGYDSIWRTSYRSRPPTLQPPMPELYIARIVSLHGVPVTITSDRGSVFVSRFWEQLQKYLGTKLIHSSAYHPQTSGQVERVNQILEDMLRACVLTYSTKWDECLPLAEFAYNNSYQKSLEMAPFEALYGRRCRTPLNWSEPGERVTFGPDLVTQAEEQVRFIQKT</sequence>
<dbReference type="AlphaFoldDB" id="A0AAQ3X880"/>
<evidence type="ECO:0000256" key="5">
    <source>
        <dbReference type="ARBA" id="ARBA00022801"/>
    </source>
</evidence>
<dbReference type="SUPFAM" id="SSF56672">
    <property type="entry name" value="DNA/RNA polymerases"/>
    <property type="match status" value="1"/>
</dbReference>
<keyword evidence="2" id="KW-0548">Nucleotidyltransferase</keyword>
<dbReference type="InterPro" id="IPR041588">
    <property type="entry name" value="Integrase_H2C2"/>
</dbReference>
<proteinExistence type="predicted"/>
<evidence type="ECO:0000256" key="2">
    <source>
        <dbReference type="ARBA" id="ARBA00022695"/>
    </source>
</evidence>
<dbReference type="PANTHER" id="PTHR37984">
    <property type="entry name" value="PROTEIN CBG26694"/>
    <property type="match status" value="1"/>
</dbReference>
<dbReference type="EMBL" id="CP144752">
    <property type="protein sequence ID" value="WVZ88196.1"/>
    <property type="molecule type" value="Genomic_DNA"/>
</dbReference>
<dbReference type="PROSITE" id="PS50994">
    <property type="entry name" value="INTEGRASE"/>
    <property type="match status" value="1"/>
</dbReference>
<dbReference type="InterPro" id="IPR012337">
    <property type="entry name" value="RNaseH-like_sf"/>
</dbReference>
<keyword evidence="1" id="KW-0808">Transferase</keyword>
<dbReference type="InterPro" id="IPR036397">
    <property type="entry name" value="RNaseH_sf"/>
</dbReference>
<gene>
    <name evidence="8" type="ORF">U9M48_034742</name>
</gene>
<dbReference type="GO" id="GO:0015074">
    <property type="term" value="P:DNA integration"/>
    <property type="evidence" value="ECO:0007669"/>
    <property type="project" value="InterPro"/>
</dbReference>
<evidence type="ECO:0000256" key="3">
    <source>
        <dbReference type="ARBA" id="ARBA00022722"/>
    </source>
</evidence>
<keyword evidence="6" id="KW-0695">RNA-directed DNA polymerase</keyword>
<dbReference type="FunFam" id="3.10.20.370:FF:000001">
    <property type="entry name" value="Retrovirus-related Pol polyprotein from transposon 17.6-like protein"/>
    <property type="match status" value="1"/>
</dbReference>
<protein>
    <recommendedName>
        <fullName evidence="7">Integrase catalytic domain-containing protein</fullName>
    </recommendedName>
</protein>
<reference evidence="8 9" key="1">
    <citation type="submission" date="2024-02" db="EMBL/GenBank/DDBJ databases">
        <title>High-quality chromosome-scale genome assembly of Pensacola bahiagrass (Paspalum notatum Flugge var. saurae).</title>
        <authorList>
            <person name="Vega J.M."/>
            <person name="Podio M."/>
            <person name="Orjuela J."/>
            <person name="Siena L.A."/>
            <person name="Pessino S.C."/>
            <person name="Combes M.C."/>
            <person name="Mariac C."/>
            <person name="Albertini E."/>
            <person name="Pupilli F."/>
            <person name="Ortiz J.P.A."/>
            <person name="Leblanc O."/>
        </authorList>
    </citation>
    <scope>NUCLEOTIDE SEQUENCE [LARGE SCALE GENOMIC DNA]</scope>
    <source>
        <strain evidence="8">R1</strain>
        <tissue evidence="8">Leaf</tissue>
    </source>
</reference>
<dbReference type="InterPro" id="IPR043128">
    <property type="entry name" value="Rev_trsase/Diguanyl_cyclase"/>
</dbReference>
<keyword evidence="5" id="KW-0378">Hydrolase</keyword>
<keyword evidence="3" id="KW-0540">Nuclease</keyword>
<dbReference type="Pfam" id="PF17921">
    <property type="entry name" value="Integrase_H2C2"/>
    <property type="match status" value="1"/>
</dbReference>
<dbReference type="Proteomes" id="UP001341281">
    <property type="component" value="Chromosome 08"/>
</dbReference>
<dbReference type="Gene3D" id="1.10.340.70">
    <property type="match status" value="1"/>
</dbReference>
<dbReference type="SUPFAM" id="SSF53098">
    <property type="entry name" value="Ribonuclease H-like"/>
    <property type="match status" value="1"/>
</dbReference>
<feature type="domain" description="Integrase catalytic" evidence="7">
    <location>
        <begin position="364"/>
        <end position="469"/>
    </location>
</feature>